<name>A0ABP8LQB2_9MICO</name>
<proteinExistence type="predicted"/>
<organism evidence="1 2">
    <name type="scientific">Georgenia halophila</name>
    <dbReference type="NCBI Taxonomy" id="620889"/>
    <lineage>
        <taxon>Bacteria</taxon>
        <taxon>Bacillati</taxon>
        <taxon>Actinomycetota</taxon>
        <taxon>Actinomycetes</taxon>
        <taxon>Micrococcales</taxon>
        <taxon>Bogoriellaceae</taxon>
        <taxon>Georgenia</taxon>
    </lineage>
</organism>
<protein>
    <submittedName>
        <fullName evidence="1">DUF4192 domain-containing protein</fullName>
    </submittedName>
</protein>
<sequence>MTTYDSNDAADTTDVITVRGERDLIALIPYQLGFRPEDSAVLLTEVSDADRRYLGLTVRMDLADLDDPARCAGLTPTVATQITRQGTEGLILVLFVEEQYEDARIDPGLYHSVATLDEAMPTDVPAIAEEDVWVVGDDGWGHLVACECCPRYGHCLEELDYSPAAAGMVVTGHVVASSREDLAVTRSASDVARQQANRAAQAEAVRRSCSSPEPWRTKMAHLWDGAVKGGADPELLGRLLAALADRQLRDAVVAAAMESAEGCTASYLDADVVAGAFDVGMPPDPEVADRAMTLAQQVAAHAPTDQAGPALGLLAYLAWWSNHGARADVVARQALAEEPGHRLAALVIDAIEHAVPPSWVRLRAT</sequence>
<dbReference type="EMBL" id="BAABGN010000013">
    <property type="protein sequence ID" value="GAA4433136.1"/>
    <property type="molecule type" value="Genomic_DNA"/>
</dbReference>
<accession>A0ABP8LQB2</accession>
<evidence type="ECO:0000313" key="2">
    <source>
        <dbReference type="Proteomes" id="UP001500622"/>
    </source>
</evidence>
<dbReference type="Pfam" id="PF13830">
    <property type="entry name" value="DUF4192"/>
    <property type="match status" value="1"/>
</dbReference>
<comment type="caution">
    <text evidence="1">The sequence shown here is derived from an EMBL/GenBank/DDBJ whole genome shotgun (WGS) entry which is preliminary data.</text>
</comment>
<gene>
    <name evidence="1" type="ORF">GCM10023169_39800</name>
</gene>
<keyword evidence="2" id="KW-1185">Reference proteome</keyword>
<dbReference type="RefSeq" id="WP_345218786.1">
    <property type="nucleotide sequence ID" value="NZ_BAABGN010000013.1"/>
</dbReference>
<dbReference type="InterPro" id="IPR025447">
    <property type="entry name" value="DUF4192"/>
</dbReference>
<dbReference type="Proteomes" id="UP001500622">
    <property type="component" value="Unassembled WGS sequence"/>
</dbReference>
<reference evidence="2" key="1">
    <citation type="journal article" date="2019" name="Int. J. Syst. Evol. Microbiol.">
        <title>The Global Catalogue of Microorganisms (GCM) 10K type strain sequencing project: providing services to taxonomists for standard genome sequencing and annotation.</title>
        <authorList>
            <consortium name="The Broad Institute Genomics Platform"/>
            <consortium name="The Broad Institute Genome Sequencing Center for Infectious Disease"/>
            <person name="Wu L."/>
            <person name="Ma J."/>
        </authorList>
    </citation>
    <scope>NUCLEOTIDE SEQUENCE [LARGE SCALE GENOMIC DNA]</scope>
    <source>
        <strain evidence="2">JCM 17810</strain>
    </source>
</reference>
<evidence type="ECO:0000313" key="1">
    <source>
        <dbReference type="EMBL" id="GAA4433136.1"/>
    </source>
</evidence>